<dbReference type="EMBL" id="MG592574">
    <property type="protein sequence ID" value="AUR95262.1"/>
    <property type="molecule type" value="Genomic_DNA"/>
</dbReference>
<evidence type="ECO:0000313" key="2">
    <source>
        <dbReference type="Proteomes" id="UP000269294"/>
    </source>
</evidence>
<gene>
    <name evidence="1" type="ORF">NVP1204O_42</name>
</gene>
<accession>A0A2I7RNP3</accession>
<keyword evidence="2" id="KW-1185">Reference proteome</keyword>
<evidence type="ECO:0000313" key="1">
    <source>
        <dbReference type="EMBL" id="AUR95262.1"/>
    </source>
</evidence>
<proteinExistence type="predicted"/>
<sequence length="133" mass="15434">MAIVYRVERGAGTELGKGIYRDGTETGTYLAEGCKDNHPTPHYDPKLNSALRRYSEWEECEYFPQGLVFGFDSLESMVRWFTGFRKEAVVNKLDDDIRIAAYRTDDVVYGTFQLCFEADTAEYIEEYSKDYFL</sequence>
<organism evidence="1 2">
    <name type="scientific">Vibrio phage 1.204.O._10N.222.46.F12</name>
    <dbReference type="NCBI Taxonomy" id="1881263"/>
    <lineage>
        <taxon>Viruses</taxon>
        <taxon>Duplodnaviria</taxon>
        <taxon>Heunggongvirae</taxon>
        <taxon>Uroviricota</taxon>
        <taxon>Caudoviricetes</taxon>
        <taxon>Autographivirales</taxon>
        <taxon>Cyclitvirus</taxon>
        <taxon>Cyclitvirus cyclit</taxon>
    </lineage>
</organism>
<name>A0A2I7RNP3_9CAUD</name>
<reference evidence="1 2" key="1">
    <citation type="submission" date="2017-11" db="EMBL/GenBank/DDBJ databases">
        <title>A major lineage of nontailed dsDNA viruses as unrecognized killers of marine bacteria.</title>
        <authorList>
            <person name="Kauffman K.M."/>
            <person name="Hussain F.A."/>
            <person name="Yang J."/>
            <person name="Arevalo P."/>
            <person name="Brown J.M."/>
            <person name="Chang W.K."/>
            <person name="VanInsberghe D."/>
            <person name="Elsherbini J."/>
            <person name="Cutler M.B."/>
            <person name="Kelly L."/>
            <person name="Polz M.F."/>
        </authorList>
    </citation>
    <scope>NUCLEOTIDE SEQUENCE [LARGE SCALE GENOMIC DNA]</scope>
</reference>
<dbReference type="Proteomes" id="UP000269294">
    <property type="component" value="Segment"/>
</dbReference>
<protein>
    <submittedName>
        <fullName evidence="1">Uncharacterized protein</fullName>
    </submittedName>
</protein>